<accession>A0A2P2QQQ3</accession>
<organism evidence="1">
    <name type="scientific">Rhizophora mucronata</name>
    <name type="common">Asiatic mangrove</name>
    <dbReference type="NCBI Taxonomy" id="61149"/>
    <lineage>
        <taxon>Eukaryota</taxon>
        <taxon>Viridiplantae</taxon>
        <taxon>Streptophyta</taxon>
        <taxon>Embryophyta</taxon>
        <taxon>Tracheophyta</taxon>
        <taxon>Spermatophyta</taxon>
        <taxon>Magnoliopsida</taxon>
        <taxon>eudicotyledons</taxon>
        <taxon>Gunneridae</taxon>
        <taxon>Pentapetalae</taxon>
        <taxon>rosids</taxon>
        <taxon>fabids</taxon>
        <taxon>Malpighiales</taxon>
        <taxon>Rhizophoraceae</taxon>
        <taxon>Rhizophora</taxon>
    </lineage>
</organism>
<reference evidence="1" key="1">
    <citation type="submission" date="2018-02" db="EMBL/GenBank/DDBJ databases">
        <title>Rhizophora mucronata_Transcriptome.</title>
        <authorList>
            <person name="Meera S.P."/>
            <person name="Sreeshan A."/>
            <person name="Augustine A."/>
        </authorList>
    </citation>
    <scope>NUCLEOTIDE SEQUENCE</scope>
    <source>
        <tissue evidence="1">Leaf</tissue>
    </source>
</reference>
<name>A0A2P2QQQ3_RHIMU</name>
<protein>
    <submittedName>
        <fullName evidence="1">Uncharacterized protein</fullName>
    </submittedName>
</protein>
<sequence>MQKKPLSSPTKIWLNGIIKVIQSEGKSNTQCCHRKFI</sequence>
<evidence type="ECO:0000313" key="1">
    <source>
        <dbReference type="EMBL" id="MBX69287.1"/>
    </source>
</evidence>
<proteinExistence type="predicted"/>
<dbReference type="EMBL" id="GGEC01088803">
    <property type="protein sequence ID" value="MBX69287.1"/>
    <property type="molecule type" value="Transcribed_RNA"/>
</dbReference>
<dbReference type="AlphaFoldDB" id="A0A2P2QQQ3"/>